<feature type="region of interest" description="Disordered" evidence="1">
    <location>
        <begin position="1"/>
        <end position="31"/>
    </location>
</feature>
<accession>A0A2I0HMY5</accession>
<protein>
    <submittedName>
        <fullName evidence="2">Uncharacterized protein</fullName>
    </submittedName>
</protein>
<dbReference type="EMBL" id="PGOL01006994">
    <property type="protein sequence ID" value="PKI33094.1"/>
    <property type="molecule type" value="Genomic_DNA"/>
</dbReference>
<dbReference type="AlphaFoldDB" id="A0A2I0HMY5"/>
<evidence type="ECO:0000313" key="2">
    <source>
        <dbReference type="EMBL" id="PKI33094.1"/>
    </source>
</evidence>
<feature type="compositionally biased region" description="Basic residues" evidence="1">
    <location>
        <begin position="1"/>
        <end position="11"/>
    </location>
</feature>
<evidence type="ECO:0000256" key="1">
    <source>
        <dbReference type="SAM" id="MobiDB-lite"/>
    </source>
</evidence>
<comment type="caution">
    <text evidence="2">The sequence shown here is derived from an EMBL/GenBank/DDBJ whole genome shotgun (WGS) entry which is preliminary data.</text>
</comment>
<keyword evidence="3" id="KW-1185">Reference proteome</keyword>
<sequence>MDTKSRTRSPKSSKDGHGVSDTKSEKANATPNVLICRRPASPLGRLLVAPPDAGFVAGAIIVCWGCPVLR</sequence>
<feature type="compositionally biased region" description="Basic and acidic residues" evidence="1">
    <location>
        <begin position="12"/>
        <end position="26"/>
    </location>
</feature>
<reference evidence="2 3" key="1">
    <citation type="submission" date="2017-11" db="EMBL/GenBank/DDBJ databases">
        <title>De-novo sequencing of pomegranate (Punica granatum L.) genome.</title>
        <authorList>
            <person name="Akparov Z."/>
            <person name="Amiraslanov A."/>
            <person name="Hajiyeva S."/>
            <person name="Abbasov M."/>
            <person name="Kaur K."/>
            <person name="Hamwieh A."/>
            <person name="Solovyev V."/>
            <person name="Salamov A."/>
            <person name="Braich B."/>
            <person name="Kosarev P."/>
            <person name="Mahmoud A."/>
            <person name="Hajiyev E."/>
            <person name="Babayeva S."/>
            <person name="Izzatullayeva V."/>
            <person name="Mammadov A."/>
            <person name="Mammadov A."/>
            <person name="Sharifova S."/>
            <person name="Ojaghi J."/>
            <person name="Eynullazada K."/>
            <person name="Bayramov B."/>
            <person name="Abdulazimova A."/>
            <person name="Shahmuradov I."/>
        </authorList>
    </citation>
    <scope>NUCLEOTIDE SEQUENCE [LARGE SCALE GENOMIC DNA]</scope>
    <source>
        <strain evidence="3">cv. AG2017</strain>
        <tissue evidence="2">Leaf</tissue>
    </source>
</reference>
<dbReference type="Proteomes" id="UP000233551">
    <property type="component" value="Unassembled WGS sequence"/>
</dbReference>
<gene>
    <name evidence="2" type="ORF">CRG98_046515</name>
</gene>
<proteinExistence type="predicted"/>
<organism evidence="2 3">
    <name type="scientific">Punica granatum</name>
    <name type="common">Pomegranate</name>
    <dbReference type="NCBI Taxonomy" id="22663"/>
    <lineage>
        <taxon>Eukaryota</taxon>
        <taxon>Viridiplantae</taxon>
        <taxon>Streptophyta</taxon>
        <taxon>Embryophyta</taxon>
        <taxon>Tracheophyta</taxon>
        <taxon>Spermatophyta</taxon>
        <taxon>Magnoliopsida</taxon>
        <taxon>eudicotyledons</taxon>
        <taxon>Gunneridae</taxon>
        <taxon>Pentapetalae</taxon>
        <taxon>rosids</taxon>
        <taxon>malvids</taxon>
        <taxon>Myrtales</taxon>
        <taxon>Lythraceae</taxon>
        <taxon>Punica</taxon>
    </lineage>
</organism>
<evidence type="ECO:0000313" key="3">
    <source>
        <dbReference type="Proteomes" id="UP000233551"/>
    </source>
</evidence>
<name>A0A2I0HMY5_PUNGR</name>